<evidence type="ECO:0000313" key="1">
    <source>
        <dbReference type="EMBL" id="CAB4123917.1"/>
    </source>
</evidence>
<name>A0A6J5KSK9_9CAUD</name>
<dbReference type="EMBL" id="LR796174">
    <property type="protein sequence ID" value="CAB4123917.1"/>
    <property type="molecule type" value="Genomic_DNA"/>
</dbReference>
<reference evidence="1" key="1">
    <citation type="submission" date="2020-04" db="EMBL/GenBank/DDBJ databases">
        <authorList>
            <person name="Chiriac C."/>
            <person name="Salcher M."/>
            <person name="Ghai R."/>
            <person name="Kavagutti S V."/>
        </authorList>
    </citation>
    <scope>NUCLEOTIDE SEQUENCE</scope>
</reference>
<protein>
    <submittedName>
        <fullName evidence="1">Uncharacterized protein</fullName>
    </submittedName>
</protein>
<proteinExistence type="predicted"/>
<gene>
    <name evidence="1" type="ORF">UFOVP46_126</name>
</gene>
<organism evidence="1">
    <name type="scientific">uncultured Caudovirales phage</name>
    <dbReference type="NCBI Taxonomy" id="2100421"/>
    <lineage>
        <taxon>Viruses</taxon>
        <taxon>Duplodnaviria</taxon>
        <taxon>Heunggongvirae</taxon>
        <taxon>Uroviricota</taxon>
        <taxon>Caudoviricetes</taxon>
        <taxon>Peduoviridae</taxon>
        <taxon>Maltschvirus</taxon>
        <taxon>Maltschvirus maltsch</taxon>
    </lineage>
</organism>
<accession>A0A6J5KSK9</accession>
<sequence>MIPRKALAPNNRKRVSLVSEFYRGELYDKSPTNRQSAFTWARAGRQNSEGFGGGRIVGSK</sequence>